<reference evidence="1 2" key="1">
    <citation type="journal article" date="2023" name="IMA Fungus">
        <title>Comparative genomic study of the Penicillium genus elucidates a diverse pangenome and 15 lateral gene transfer events.</title>
        <authorList>
            <person name="Petersen C."/>
            <person name="Sorensen T."/>
            <person name="Nielsen M.R."/>
            <person name="Sondergaard T.E."/>
            <person name="Sorensen J.L."/>
            <person name="Fitzpatrick D.A."/>
            <person name="Frisvad J.C."/>
            <person name="Nielsen K.L."/>
        </authorList>
    </citation>
    <scope>NUCLEOTIDE SEQUENCE [LARGE SCALE GENOMIC DNA]</scope>
    <source>
        <strain evidence="1 2">IBT 35679</strain>
    </source>
</reference>
<protein>
    <submittedName>
        <fullName evidence="1">N-ethylmaleimide reductase</fullName>
    </submittedName>
</protein>
<proteinExistence type="predicted"/>
<evidence type="ECO:0000313" key="1">
    <source>
        <dbReference type="EMBL" id="KAJ5523743.1"/>
    </source>
</evidence>
<keyword evidence="2" id="KW-1185">Reference proteome</keyword>
<organism evidence="1 2">
    <name type="scientific">Penicillium frequentans</name>
    <dbReference type="NCBI Taxonomy" id="3151616"/>
    <lineage>
        <taxon>Eukaryota</taxon>
        <taxon>Fungi</taxon>
        <taxon>Dikarya</taxon>
        <taxon>Ascomycota</taxon>
        <taxon>Pezizomycotina</taxon>
        <taxon>Eurotiomycetes</taxon>
        <taxon>Eurotiomycetidae</taxon>
        <taxon>Eurotiales</taxon>
        <taxon>Aspergillaceae</taxon>
        <taxon>Penicillium</taxon>
    </lineage>
</organism>
<sequence>MAGHNELNSVGQFYFIPSQSSDDRTTRRLGRSHAVARGIQNKRKLEQKSGLNFHAVSLEHISRPASNRKQRQALIMPSDFLSAGPSDPFQMLAAESPRLQALFDQREILANLKSIQGRLTRNEIDKAQYATKPTFSVSDELVLQNFRSFLREGLDDHALLSAIMLTYAYATTAGSIDRECLRYQGEVLSAIRQRMSSPNTVTKVSTLGAILLLAGIEARLGLPRQVQLHMGAIKQLLDVCRRTGVYLSDGIKRAIFWSDLNASVMTGSSRVVDHTTFSELQWRRDPFSPSYFILPPGFQSQSYLLDRDFVEVLKDVSALQCIRDSALFSREDVISMAHIDNHQASIQSRLMSLPTCSLVAECCHLAAYLCSTMLRCRIWRASTIPSHLSLQLLCKLQQANDDSIWDGRPGLLAWLLHIGGSFAPLGTIRSEYVALLQINRRTRLRGLYTSWPELLEILKQFIWSDKAFMSQVKAFWEEIVV</sequence>
<dbReference type="Proteomes" id="UP001220324">
    <property type="component" value="Unassembled WGS sequence"/>
</dbReference>
<name>A0AAD6G8N9_9EURO</name>
<dbReference type="PANTHER" id="PTHR37540">
    <property type="entry name" value="TRANSCRIPTION FACTOR (ACR-2), PUTATIVE-RELATED-RELATED"/>
    <property type="match status" value="1"/>
</dbReference>
<accession>A0AAD6G8N9</accession>
<dbReference type="EMBL" id="JAQIZZ010000008">
    <property type="protein sequence ID" value="KAJ5523743.1"/>
    <property type="molecule type" value="Genomic_DNA"/>
</dbReference>
<dbReference type="PANTHER" id="PTHR37540:SF5">
    <property type="entry name" value="TRANSCRIPTION FACTOR DOMAIN-CONTAINING PROTEIN"/>
    <property type="match status" value="1"/>
</dbReference>
<evidence type="ECO:0000313" key="2">
    <source>
        <dbReference type="Proteomes" id="UP001220324"/>
    </source>
</evidence>
<comment type="caution">
    <text evidence="1">The sequence shown here is derived from an EMBL/GenBank/DDBJ whole genome shotgun (WGS) entry which is preliminary data.</text>
</comment>
<gene>
    <name evidence="1" type="ORF">N7494_010393</name>
</gene>
<dbReference type="AlphaFoldDB" id="A0AAD6G8N9"/>